<gene>
    <name evidence="7" type="ORF">E3J59_01040</name>
</gene>
<dbReference type="Proteomes" id="UP000320679">
    <property type="component" value="Unassembled WGS sequence"/>
</dbReference>
<organism evidence="7 8">
    <name type="scientific">Aerophobetes bacterium</name>
    <dbReference type="NCBI Taxonomy" id="2030807"/>
    <lineage>
        <taxon>Bacteria</taxon>
        <taxon>Candidatus Aerophobota</taxon>
    </lineage>
</organism>
<evidence type="ECO:0000313" key="8">
    <source>
        <dbReference type="Proteomes" id="UP000320679"/>
    </source>
</evidence>
<dbReference type="Gene3D" id="1.25.40.10">
    <property type="entry name" value="Tetratricopeptide repeat domain"/>
    <property type="match status" value="2"/>
</dbReference>
<comment type="caution">
    <text evidence="7">The sequence shown here is derived from an EMBL/GenBank/DDBJ whole genome shotgun (WGS) entry which is preliminary data.</text>
</comment>
<evidence type="ECO:0000313" key="7">
    <source>
        <dbReference type="EMBL" id="TET48177.1"/>
    </source>
</evidence>
<dbReference type="InterPro" id="IPR019734">
    <property type="entry name" value="TPR_rpt"/>
</dbReference>
<dbReference type="Gene3D" id="2.60.120.1130">
    <property type="match status" value="1"/>
</dbReference>
<protein>
    <submittedName>
        <fullName evidence="7">DUF3857 domain-containing protein</fullName>
    </submittedName>
</protein>
<evidence type="ECO:0000256" key="3">
    <source>
        <dbReference type="PROSITE-ProRule" id="PRU00339"/>
    </source>
</evidence>
<feature type="domain" description="Transglutaminase-like" evidence="5">
    <location>
        <begin position="476"/>
        <end position="547"/>
    </location>
</feature>
<dbReference type="InterPro" id="IPR024618">
    <property type="entry name" value="DUF3857"/>
</dbReference>
<keyword evidence="4" id="KW-0732">Signal</keyword>
<dbReference type="SMART" id="SM00028">
    <property type="entry name" value="TPR"/>
    <property type="match status" value="3"/>
</dbReference>
<dbReference type="Pfam" id="PF13432">
    <property type="entry name" value="TPR_16"/>
    <property type="match status" value="1"/>
</dbReference>
<dbReference type="InterPro" id="IPR051012">
    <property type="entry name" value="CellSynth/LPSAsmb/PSIAsmb"/>
</dbReference>
<name>A0A523V079_UNCAE</name>
<feature type="chain" id="PRO_5021730925" evidence="4">
    <location>
        <begin position="30"/>
        <end position="797"/>
    </location>
</feature>
<evidence type="ECO:0000256" key="1">
    <source>
        <dbReference type="ARBA" id="ARBA00022737"/>
    </source>
</evidence>
<dbReference type="InterPro" id="IPR038765">
    <property type="entry name" value="Papain-like_cys_pep_sf"/>
</dbReference>
<dbReference type="Pfam" id="PF12969">
    <property type="entry name" value="DUF3857"/>
    <property type="match status" value="1"/>
</dbReference>
<feature type="signal peptide" evidence="4">
    <location>
        <begin position="1"/>
        <end position="29"/>
    </location>
</feature>
<dbReference type="Pfam" id="PF13414">
    <property type="entry name" value="TPR_11"/>
    <property type="match status" value="1"/>
</dbReference>
<keyword evidence="1" id="KW-0677">Repeat</keyword>
<keyword evidence="2 3" id="KW-0802">TPR repeat</keyword>
<dbReference type="SUPFAM" id="SSF54001">
    <property type="entry name" value="Cysteine proteinases"/>
    <property type="match status" value="1"/>
</dbReference>
<dbReference type="EMBL" id="SOJK01000046">
    <property type="protein sequence ID" value="TET48177.1"/>
    <property type="molecule type" value="Genomic_DNA"/>
</dbReference>
<dbReference type="Gene3D" id="2.60.40.3140">
    <property type="match status" value="1"/>
</dbReference>
<evidence type="ECO:0000256" key="4">
    <source>
        <dbReference type="SAM" id="SignalP"/>
    </source>
</evidence>
<dbReference type="Pfam" id="PF01841">
    <property type="entry name" value="Transglut_core"/>
    <property type="match status" value="1"/>
</dbReference>
<dbReference type="PANTHER" id="PTHR45586:SF1">
    <property type="entry name" value="LIPOPOLYSACCHARIDE ASSEMBLY PROTEIN B"/>
    <property type="match status" value="1"/>
</dbReference>
<sequence>MKVKFLQPTLGLVFLLVVISLSFPVGAPAADFDEIRTYIEQGKWEQAIQELNEILAINPESGKAHFLLGEIYKERVELFLDMAIKEYEEALRDEDTRFLAQKELARIWLDKEEYEKVVVILSDLEEEEQSQFEVLKLLGLAYFKWGRLTEALEKLERAQSLESDNAEVIFSLAEIYEDKQLFEEALTSYQKILSLPQAERLAKIAQERIQSIEQERIGLTVADIKDPHLREIILKAPGADQYPEAGAIVLLNKRDYVVREDNTMIEKIHRLIKVLNVRGREKYGEVHIDYDSTYEAVEVDYARTIKPDGSIVKVGKKDIRDIDRWAGFALYSNAKVKVISMPEVMENSIIEYQATIFTSKLINEDDFQFSWDIKGFEPYLRHRFKLTIPQGRPINIHYVRLKDQTPEVTQINNSLIYEWKIDNISEIVAEPSMPPRRDISPSIMVSSFSSWEEFSQWWRGLTEGQPQPNPAISEKVRELIEGKETQKDKAKAIYHWVTSKIRYVGLEFGIAGFKPHSAEEVFNNKYGDCKDKATLLLAMYKAAGIPGYYALIGTREMGKLEEDIPMSQFNHAIVLAEIEDGLVWMDPTAETASYGDIPGADQEKLALVFFAEEARFLRVPLHELDRNRMETAMTIEINPDASIDVELELLASGASAMGLRTLKYVKPAQRKQIVESWINSMAPGAKLKSYHFSDLEDLSVPVKLTATYSAPDYLKKTGDVWLFTVPGIEVDVEIVGKEKRTYPIVFSTSSLSVDKAEIHLPAQFYIQYLPEDVCLELPYTSFKSSYREVEGTIFYQG</sequence>
<feature type="non-terminal residue" evidence="7">
    <location>
        <position position="797"/>
    </location>
</feature>
<evidence type="ECO:0000256" key="2">
    <source>
        <dbReference type="ARBA" id="ARBA00022803"/>
    </source>
</evidence>
<evidence type="ECO:0000259" key="5">
    <source>
        <dbReference type="Pfam" id="PF01841"/>
    </source>
</evidence>
<proteinExistence type="predicted"/>
<dbReference type="AlphaFoldDB" id="A0A523V079"/>
<dbReference type="SUPFAM" id="SSF48452">
    <property type="entry name" value="TPR-like"/>
    <property type="match status" value="1"/>
</dbReference>
<dbReference type="InterPro" id="IPR011990">
    <property type="entry name" value="TPR-like_helical_dom_sf"/>
</dbReference>
<dbReference type="PANTHER" id="PTHR45586">
    <property type="entry name" value="TPR REPEAT-CONTAINING PROTEIN PA4667"/>
    <property type="match status" value="1"/>
</dbReference>
<feature type="domain" description="DUF3857" evidence="6">
    <location>
        <begin position="261"/>
        <end position="425"/>
    </location>
</feature>
<feature type="repeat" description="TPR" evidence="3">
    <location>
        <begin position="166"/>
        <end position="199"/>
    </location>
</feature>
<feature type="repeat" description="TPR" evidence="3">
    <location>
        <begin position="28"/>
        <end position="61"/>
    </location>
</feature>
<dbReference type="PROSITE" id="PS50005">
    <property type="entry name" value="TPR"/>
    <property type="match status" value="3"/>
</dbReference>
<dbReference type="Gene3D" id="3.10.620.30">
    <property type="match status" value="1"/>
</dbReference>
<dbReference type="InterPro" id="IPR002931">
    <property type="entry name" value="Transglutaminase-like"/>
</dbReference>
<accession>A0A523V079</accession>
<evidence type="ECO:0000259" key="6">
    <source>
        <dbReference type="Pfam" id="PF12969"/>
    </source>
</evidence>
<feature type="repeat" description="TPR" evidence="3">
    <location>
        <begin position="132"/>
        <end position="165"/>
    </location>
</feature>
<reference evidence="7 8" key="1">
    <citation type="submission" date="2019-03" db="EMBL/GenBank/DDBJ databases">
        <title>Metabolic potential of uncultured bacteria and archaea associated with petroleum seepage in deep-sea sediments.</title>
        <authorList>
            <person name="Dong X."/>
            <person name="Hubert C."/>
        </authorList>
    </citation>
    <scope>NUCLEOTIDE SEQUENCE [LARGE SCALE GENOMIC DNA]</scope>
    <source>
        <strain evidence="7">E29_bin78</strain>
    </source>
</reference>